<evidence type="ECO:0000256" key="4">
    <source>
        <dbReference type="ARBA" id="ARBA00022670"/>
    </source>
</evidence>
<dbReference type="Proteomes" id="UP000214355">
    <property type="component" value="Chromosome I"/>
</dbReference>
<evidence type="ECO:0000313" key="12">
    <source>
        <dbReference type="Proteomes" id="UP000214355"/>
    </source>
</evidence>
<evidence type="ECO:0000256" key="3">
    <source>
        <dbReference type="ARBA" id="ARBA00022438"/>
    </source>
</evidence>
<evidence type="ECO:0000256" key="1">
    <source>
        <dbReference type="ARBA" id="ARBA00001947"/>
    </source>
</evidence>
<dbReference type="GO" id="GO:0004177">
    <property type="term" value="F:aminopeptidase activity"/>
    <property type="evidence" value="ECO:0007669"/>
    <property type="project" value="UniProtKB-KW"/>
</dbReference>
<gene>
    <name evidence="11" type="ORF">SAMN04489737_0790</name>
</gene>
<evidence type="ECO:0000256" key="5">
    <source>
        <dbReference type="ARBA" id="ARBA00022723"/>
    </source>
</evidence>
<dbReference type="OrthoDB" id="5288740at2"/>
<dbReference type="InterPro" id="IPR023358">
    <property type="entry name" value="Peptidase_M18_dom2"/>
</dbReference>
<keyword evidence="6 9" id="KW-0378">Hydrolase</keyword>
<dbReference type="GO" id="GO:0005737">
    <property type="term" value="C:cytoplasm"/>
    <property type="evidence" value="ECO:0007669"/>
    <property type="project" value="UniProtKB-ARBA"/>
</dbReference>
<evidence type="ECO:0000256" key="9">
    <source>
        <dbReference type="RuleBase" id="RU004386"/>
    </source>
</evidence>
<keyword evidence="3 9" id="KW-0031">Aminopeptidase</keyword>
<dbReference type="GO" id="GO:0008270">
    <property type="term" value="F:zinc ion binding"/>
    <property type="evidence" value="ECO:0007669"/>
    <property type="project" value="InterPro"/>
</dbReference>
<dbReference type="EC" id="3.4.11.-" evidence="10"/>
<dbReference type="SUPFAM" id="SSF53187">
    <property type="entry name" value="Zn-dependent exopeptidases"/>
    <property type="match status" value="1"/>
</dbReference>
<comment type="cofactor">
    <cofactor evidence="1 10">
        <name>Zn(2+)</name>
        <dbReference type="ChEBI" id="CHEBI:29105"/>
    </cofactor>
</comment>
<keyword evidence="5 9" id="KW-0479">Metal-binding</keyword>
<comment type="similarity">
    <text evidence="2 9">Belongs to the peptidase M18 family.</text>
</comment>
<reference evidence="12" key="1">
    <citation type="submission" date="2016-10" db="EMBL/GenBank/DDBJ databases">
        <authorList>
            <person name="Varghese N."/>
            <person name="Submissions S."/>
        </authorList>
    </citation>
    <scope>NUCLEOTIDE SEQUENCE [LARGE SCALE GENOMIC DNA]</scope>
    <source>
        <strain evidence="12">DSM 10002</strain>
    </source>
</reference>
<dbReference type="RefSeq" id="WP_091280135.1">
    <property type="nucleotide sequence ID" value="NZ_JABAPK010000007.1"/>
</dbReference>
<keyword evidence="7 9" id="KW-0862">Zinc</keyword>
<keyword evidence="4 9" id="KW-0645">Protease</keyword>
<protein>
    <recommendedName>
        <fullName evidence="10">M18 family aminopeptidase</fullName>
        <ecNumber evidence="10">3.4.11.-</ecNumber>
    </recommendedName>
</protein>
<dbReference type="PRINTS" id="PR00932">
    <property type="entry name" value="AMINO1PTASE"/>
</dbReference>
<dbReference type="GeneID" id="65344528"/>
<evidence type="ECO:0000256" key="10">
    <source>
        <dbReference type="RuleBase" id="RU004387"/>
    </source>
</evidence>
<dbReference type="GO" id="GO:0006508">
    <property type="term" value="P:proteolysis"/>
    <property type="evidence" value="ECO:0007669"/>
    <property type="project" value="UniProtKB-KW"/>
</dbReference>
<dbReference type="STRING" id="131112.SAMN04489737_0790"/>
<evidence type="ECO:0000256" key="7">
    <source>
        <dbReference type="ARBA" id="ARBA00022833"/>
    </source>
</evidence>
<dbReference type="Pfam" id="PF02127">
    <property type="entry name" value="Peptidase_M18"/>
    <property type="match status" value="1"/>
</dbReference>
<organism evidence="11 12">
    <name type="scientific">Arcanobacterium phocae</name>
    <dbReference type="NCBI Taxonomy" id="131112"/>
    <lineage>
        <taxon>Bacteria</taxon>
        <taxon>Bacillati</taxon>
        <taxon>Actinomycetota</taxon>
        <taxon>Actinomycetes</taxon>
        <taxon>Actinomycetales</taxon>
        <taxon>Actinomycetaceae</taxon>
        <taxon>Arcanobacterium</taxon>
    </lineage>
</organism>
<dbReference type="EMBL" id="LT629804">
    <property type="protein sequence ID" value="SDU79218.1"/>
    <property type="molecule type" value="Genomic_DNA"/>
</dbReference>
<dbReference type="Gene3D" id="2.30.250.10">
    <property type="entry name" value="Aminopeptidase i, Domain 2"/>
    <property type="match status" value="1"/>
</dbReference>
<dbReference type="GO" id="GO:0008237">
    <property type="term" value="F:metallopeptidase activity"/>
    <property type="evidence" value="ECO:0007669"/>
    <property type="project" value="UniProtKB-KW"/>
</dbReference>
<accession>A0A1H2LF09</accession>
<name>A0A1H2LF09_9ACTO</name>
<dbReference type="PANTHER" id="PTHR28570:SF3">
    <property type="entry name" value="ASPARTYL AMINOPEPTIDASE"/>
    <property type="match status" value="1"/>
</dbReference>
<evidence type="ECO:0000256" key="6">
    <source>
        <dbReference type="ARBA" id="ARBA00022801"/>
    </source>
</evidence>
<dbReference type="PANTHER" id="PTHR28570">
    <property type="entry name" value="ASPARTYL AMINOPEPTIDASE"/>
    <property type="match status" value="1"/>
</dbReference>
<dbReference type="Gene3D" id="3.40.630.10">
    <property type="entry name" value="Zn peptidases"/>
    <property type="match status" value="1"/>
</dbReference>
<dbReference type="NCBIfam" id="NF002759">
    <property type="entry name" value="PRK02813.1"/>
    <property type="match status" value="1"/>
</dbReference>
<proteinExistence type="inferred from homology"/>
<keyword evidence="12" id="KW-1185">Reference proteome</keyword>
<evidence type="ECO:0000256" key="2">
    <source>
        <dbReference type="ARBA" id="ARBA00008290"/>
    </source>
</evidence>
<evidence type="ECO:0000313" key="11">
    <source>
        <dbReference type="EMBL" id="SDU79218.1"/>
    </source>
</evidence>
<dbReference type="AlphaFoldDB" id="A0A1H2LF09"/>
<dbReference type="InterPro" id="IPR001948">
    <property type="entry name" value="Peptidase_M18"/>
</dbReference>
<keyword evidence="8 9" id="KW-0482">Metalloprotease</keyword>
<sequence length="430" mass="46236">MSNLDSFSSRSYAQAFGEFIAESPTSYHAAEQVANQLVAAGFDRCEQTEAWPHISRGVMVIAGAVVAWQLPEKFTAHTGARIVGSHTDSPSFKIKPVATSTVAGYSQVNVEVYGGPLLNSWLNRDLGIAGQIVTTDGERHLVKTDALMTIPQLAPHLDRSQNDDLKLSRQRDYHPVWAVGEADVMEYICASAGIDAEHVAGTDLYAYDTAESRIYGGPNKDAFFCSGRQDNLTSVYASLQAFLAVAQADKKHDDVLIFVAFDHEEVGSGTPTGASGPILESTLRRIVDSSELAGDEGYWRFIAQSSCISADAGHAINPNKVEKHDPAHHPILGGGPLLKINSQQRYATDAIGSATWLRAAHQAGVQTQEFVSNNDVPCGTTIGPLTATRFGMTTVDVGVAMLSMHSVREITNPGDLLAMAKILEAYWMGA</sequence>
<evidence type="ECO:0000256" key="8">
    <source>
        <dbReference type="ARBA" id="ARBA00023049"/>
    </source>
</evidence>
<dbReference type="SUPFAM" id="SSF101821">
    <property type="entry name" value="Aminopeptidase/glucanase lid domain"/>
    <property type="match status" value="1"/>
</dbReference>